<dbReference type="GeneID" id="70178992"/>
<evidence type="ECO:0000313" key="3">
    <source>
        <dbReference type="Proteomes" id="UP000756346"/>
    </source>
</evidence>
<feature type="domain" description="PPM-type phosphatase" evidence="1">
    <location>
        <begin position="84"/>
        <end position="424"/>
    </location>
</feature>
<dbReference type="PROSITE" id="PS51746">
    <property type="entry name" value="PPM_2"/>
    <property type="match status" value="1"/>
</dbReference>
<sequence length="425" mass="46040">MNPPANSKLQASAAAIKSATTQVPNLDALGDSDKIVHARAASADDVTRQLNEHAFSFSKTGVPGVRRYDGAQLASNALCEDKFVHGKFSNPFAARDGKQSDSWMAWGVFDGHVGWQMADLLTRHLVPYVRRGLQGIAGKGAEPGDEAIDAAIKSGFVELDDKLVKTAEATMASDASLPEKLSRLEPSYAGSCSLLTLYDPVTRKLRVACTGDSRAVLGRQTADGQWECVELSADQTGSNTDEVARLNAQFPGETNMIQGGRVWGIMVSRAFGDGMWKWPMALKQKLRDNYNATTVPSGAKEKGYTTGPYLTAEPVITTTEIAKSQPTFVIVASDGLWDKMSSQEAVNLVGQWVKWQADGASKPIKPDVRYDEPATVVQDSNAAVHLMRNGLGGAREELTRAMLTSRYPNSREIRDDITVQVVLFD</sequence>
<dbReference type="Proteomes" id="UP000756346">
    <property type="component" value="Unassembled WGS sequence"/>
</dbReference>
<name>A0A9P9BU48_9PEZI</name>
<protein>
    <submittedName>
        <fullName evidence="2">Phosphatase 2C-like domain-containing protein</fullName>
    </submittedName>
</protein>
<organism evidence="2 3">
    <name type="scientific">Microdochium trichocladiopsis</name>
    <dbReference type="NCBI Taxonomy" id="1682393"/>
    <lineage>
        <taxon>Eukaryota</taxon>
        <taxon>Fungi</taxon>
        <taxon>Dikarya</taxon>
        <taxon>Ascomycota</taxon>
        <taxon>Pezizomycotina</taxon>
        <taxon>Sordariomycetes</taxon>
        <taxon>Xylariomycetidae</taxon>
        <taxon>Xylariales</taxon>
        <taxon>Microdochiaceae</taxon>
        <taxon>Microdochium</taxon>
    </lineage>
</organism>
<dbReference type="PANTHER" id="PTHR13832">
    <property type="entry name" value="PROTEIN PHOSPHATASE 2C"/>
    <property type="match status" value="1"/>
</dbReference>
<keyword evidence="3" id="KW-1185">Reference proteome</keyword>
<dbReference type="SMART" id="SM00332">
    <property type="entry name" value="PP2Cc"/>
    <property type="match status" value="1"/>
</dbReference>
<dbReference type="RefSeq" id="XP_046016843.1">
    <property type="nucleotide sequence ID" value="XM_046149446.1"/>
</dbReference>
<dbReference type="InterPro" id="IPR036457">
    <property type="entry name" value="PPM-type-like_dom_sf"/>
</dbReference>
<proteinExistence type="predicted"/>
<evidence type="ECO:0000259" key="1">
    <source>
        <dbReference type="PROSITE" id="PS51746"/>
    </source>
</evidence>
<dbReference type="GO" id="GO:0004741">
    <property type="term" value="F:[pyruvate dehydrogenase (acetyl-transferring)]-phosphatase activity"/>
    <property type="evidence" value="ECO:0007669"/>
    <property type="project" value="TreeGrafter"/>
</dbReference>
<dbReference type="GO" id="GO:0005739">
    <property type="term" value="C:mitochondrion"/>
    <property type="evidence" value="ECO:0007669"/>
    <property type="project" value="TreeGrafter"/>
</dbReference>
<dbReference type="CDD" id="cd00143">
    <property type="entry name" value="PP2Cc"/>
    <property type="match status" value="1"/>
</dbReference>
<dbReference type="SUPFAM" id="SSF81606">
    <property type="entry name" value="PP2C-like"/>
    <property type="match status" value="1"/>
</dbReference>
<dbReference type="InterPro" id="IPR015655">
    <property type="entry name" value="PP2C"/>
</dbReference>
<dbReference type="AlphaFoldDB" id="A0A9P9BU48"/>
<evidence type="ECO:0000313" key="2">
    <source>
        <dbReference type="EMBL" id="KAH7037722.1"/>
    </source>
</evidence>
<gene>
    <name evidence="2" type="ORF">B0I36DRAFT_236153</name>
</gene>
<dbReference type="OrthoDB" id="420076at2759"/>
<dbReference type="Gene3D" id="3.60.40.10">
    <property type="entry name" value="PPM-type phosphatase domain"/>
    <property type="match status" value="1"/>
</dbReference>
<dbReference type="InterPro" id="IPR001932">
    <property type="entry name" value="PPM-type_phosphatase-like_dom"/>
</dbReference>
<dbReference type="PANTHER" id="PTHR13832:SF792">
    <property type="entry name" value="GM14286P"/>
    <property type="match status" value="1"/>
</dbReference>
<dbReference type="EMBL" id="JAGTJQ010000002">
    <property type="protein sequence ID" value="KAH7037722.1"/>
    <property type="molecule type" value="Genomic_DNA"/>
</dbReference>
<accession>A0A9P9BU48</accession>
<dbReference type="Pfam" id="PF00481">
    <property type="entry name" value="PP2C"/>
    <property type="match status" value="1"/>
</dbReference>
<comment type="caution">
    <text evidence="2">The sequence shown here is derived from an EMBL/GenBank/DDBJ whole genome shotgun (WGS) entry which is preliminary data.</text>
</comment>
<reference evidence="2" key="1">
    <citation type="journal article" date="2021" name="Nat. Commun.">
        <title>Genetic determinants of endophytism in the Arabidopsis root mycobiome.</title>
        <authorList>
            <person name="Mesny F."/>
            <person name="Miyauchi S."/>
            <person name="Thiergart T."/>
            <person name="Pickel B."/>
            <person name="Atanasova L."/>
            <person name="Karlsson M."/>
            <person name="Huettel B."/>
            <person name="Barry K.W."/>
            <person name="Haridas S."/>
            <person name="Chen C."/>
            <person name="Bauer D."/>
            <person name="Andreopoulos W."/>
            <person name="Pangilinan J."/>
            <person name="LaButti K."/>
            <person name="Riley R."/>
            <person name="Lipzen A."/>
            <person name="Clum A."/>
            <person name="Drula E."/>
            <person name="Henrissat B."/>
            <person name="Kohler A."/>
            <person name="Grigoriev I.V."/>
            <person name="Martin F.M."/>
            <person name="Hacquard S."/>
        </authorList>
    </citation>
    <scope>NUCLEOTIDE SEQUENCE</scope>
    <source>
        <strain evidence="2">MPI-CAGE-CH-0230</strain>
    </source>
</reference>